<reference evidence="7" key="1">
    <citation type="submission" date="2020-12" db="EMBL/GenBank/DDBJ databases">
        <title>Desulfobium dissulfuricans gen. nov., sp. nov., a novel mesophilic, sulfate-reducing bacterium isolated from a deep-sea hydrothermal vent.</title>
        <authorList>
            <person name="Hashimoto Y."/>
            <person name="Tame A."/>
            <person name="Sawayama S."/>
            <person name="Miyazaki J."/>
            <person name="Takai K."/>
            <person name="Nakagawa S."/>
        </authorList>
    </citation>
    <scope>NUCLEOTIDE SEQUENCE</scope>
    <source>
        <strain evidence="7">GF1</strain>
    </source>
</reference>
<evidence type="ECO:0000313" key="7">
    <source>
        <dbReference type="EMBL" id="BCO09746.1"/>
    </source>
</evidence>
<evidence type="ECO:0000256" key="3">
    <source>
        <dbReference type="ARBA" id="ARBA00018569"/>
    </source>
</evidence>
<comment type="similarity">
    <text evidence="2">Belongs to the NAD(P)-dependent epimerase/dehydratase family.</text>
</comment>
<proteinExistence type="inferred from homology"/>
<evidence type="ECO:0000256" key="4">
    <source>
        <dbReference type="ARBA" id="ARBA00031367"/>
    </source>
</evidence>
<protein>
    <recommendedName>
        <fullName evidence="3">UDP-glucose 4-epimerase</fullName>
    </recommendedName>
    <alternativeName>
        <fullName evidence="5">Galactowaldenase</fullName>
    </alternativeName>
    <alternativeName>
        <fullName evidence="4">UDP-galactose 4-epimerase</fullName>
    </alternativeName>
</protein>
<dbReference type="PANTHER" id="PTHR43725">
    <property type="entry name" value="UDP-GLUCOSE 4-EPIMERASE"/>
    <property type="match status" value="1"/>
</dbReference>
<dbReference type="AlphaFoldDB" id="A0A915XLG4"/>
<dbReference type="PANTHER" id="PTHR43725:SF53">
    <property type="entry name" value="UDP-ARABINOSE 4-EPIMERASE 1"/>
    <property type="match status" value="1"/>
</dbReference>
<evidence type="ECO:0000256" key="2">
    <source>
        <dbReference type="ARBA" id="ARBA00007637"/>
    </source>
</evidence>
<evidence type="ECO:0000256" key="1">
    <source>
        <dbReference type="ARBA" id="ARBA00004947"/>
    </source>
</evidence>
<dbReference type="KEGG" id="ddu:GF1_21220"/>
<dbReference type="Pfam" id="PF01370">
    <property type="entry name" value="Epimerase"/>
    <property type="match status" value="1"/>
</dbReference>
<dbReference type="RefSeq" id="WP_267926496.1">
    <property type="nucleotide sequence ID" value="NZ_AP024233.1"/>
</dbReference>
<name>A0A915XLG4_9BACT</name>
<evidence type="ECO:0000259" key="6">
    <source>
        <dbReference type="Pfam" id="PF01370"/>
    </source>
</evidence>
<dbReference type="Gene3D" id="3.90.25.10">
    <property type="entry name" value="UDP-galactose 4-epimerase, domain 1"/>
    <property type="match status" value="1"/>
</dbReference>
<dbReference type="SUPFAM" id="SSF51735">
    <property type="entry name" value="NAD(P)-binding Rossmann-fold domains"/>
    <property type="match status" value="1"/>
</dbReference>
<comment type="pathway">
    <text evidence="1">Carbohydrate metabolism; galactose metabolism.</text>
</comment>
<evidence type="ECO:0000256" key="5">
    <source>
        <dbReference type="ARBA" id="ARBA00033067"/>
    </source>
</evidence>
<organism evidence="7 8">
    <name type="scientific">Desulfolithobacter dissulfuricans</name>
    <dbReference type="NCBI Taxonomy" id="2795293"/>
    <lineage>
        <taxon>Bacteria</taxon>
        <taxon>Pseudomonadati</taxon>
        <taxon>Thermodesulfobacteriota</taxon>
        <taxon>Desulfobulbia</taxon>
        <taxon>Desulfobulbales</taxon>
        <taxon>Desulfobulbaceae</taxon>
        <taxon>Desulfolithobacter</taxon>
    </lineage>
</organism>
<dbReference type="InterPro" id="IPR001509">
    <property type="entry name" value="Epimerase_deHydtase"/>
</dbReference>
<dbReference type="Gene3D" id="3.40.50.720">
    <property type="entry name" value="NAD(P)-binding Rossmann-like Domain"/>
    <property type="match status" value="1"/>
</dbReference>
<keyword evidence="8" id="KW-1185">Reference proteome</keyword>
<sequence length="305" mass="33440">MRVLVLGGNGFIGSHVVDHLLAKGVKVRIFDRSKARYRSSLNNVDYRLAPFDDVPALAESLEGIDVVYHFVSTTVPSTSNLDPISDIGGNLVGTVRLLQLMVQKRVRRIVFLSSGGTVYGIPDVVPIPESHPLRPVCSYGVVKIAIENYLHMFGHLHGLEYVILRASNPYGERQGHKGVQGVIGTFAAKVLAGEPIEVWGDGSIVRDFIYIGDLADLCVRAGCTGGSGIVNAGSGIGYSIKDVINVLSKVSSRDVQVCYREGRPFDVPRVVLDITKAREWFDWEPRIDLNAGIGQTWQWLEKITQ</sequence>
<dbReference type="InterPro" id="IPR036291">
    <property type="entry name" value="NAD(P)-bd_dom_sf"/>
</dbReference>
<feature type="domain" description="NAD-dependent epimerase/dehydratase" evidence="6">
    <location>
        <begin position="3"/>
        <end position="224"/>
    </location>
</feature>
<dbReference type="Proteomes" id="UP001063350">
    <property type="component" value="Chromosome"/>
</dbReference>
<evidence type="ECO:0000313" key="8">
    <source>
        <dbReference type="Proteomes" id="UP001063350"/>
    </source>
</evidence>
<dbReference type="EMBL" id="AP024233">
    <property type="protein sequence ID" value="BCO09746.1"/>
    <property type="molecule type" value="Genomic_DNA"/>
</dbReference>
<accession>A0A915XLG4</accession>
<gene>
    <name evidence="7" type="ORF">GF1_21220</name>
</gene>